<gene>
    <name evidence="2" type="ORF">ESZ48_14505</name>
</gene>
<keyword evidence="1" id="KW-0812">Transmembrane</keyword>
<evidence type="ECO:0000256" key="1">
    <source>
        <dbReference type="SAM" id="Phobius"/>
    </source>
</evidence>
<organism evidence="2 3">
    <name type="scientific">Gelidibacter gilvus</name>
    <dbReference type="NCBI Taxonomy" id="59602"/>
    <lineage>
        <taxon>Bacteria</taxon>
        <taxon>Pseudomonadati</taxon>
        <taxon>Bacteroidota</taxon>
        <taxon>Flavobacteriia</taxon>
        <taxon>Flavobacteriales</taxon>
        <taxon>Flavobacteriaceae</taxon>
        <taxon>Gelidibacter</taxon>
    </lineage>
</organism>
<name>A0A4Q0XCW8_9FLAO</name>
<dbReference type="Proteomes" id="UP000289792">
    <property type="component" value="Unassembled WGS sequence"/>
</dbReference>
<comment type="caution">
    <text evidence="2">The sequence shown here is derived from an EMBL/GenBank/DDBJ whole genome shotgun (WGS) entry which is preliminary data.</text>
</comment>
<dbReference type="Pfam" id="PF21900">
    <property type="entry name" value="DUF6920"/>
    <property type="match status" value="1"/>
</dbReference>
<protein>
    <submittedName>
        <fullName evidence="2">Uncharacterized protein</fullName>
    </submittedName>
</protein>
<dbReference type="OrthoDB" id="9786534at2"/>
<evidence type="ECO:0000313" key="2">
    <source>
        <dbReference type="EMBL" id="RXJ45791.1"/>
    </source>
</evidence>
<feature type="transmembrane region" description="Helical" evidence="1">
    <location>
        <begin position="39"/>
        <end position="59"/>
    </location>
</feature>
<evidence type="ECO:0000313" key="3">
    <source>
        <dbReference type="Proteomes" id="UP000289792"/>
    </source>
</evidence>
<dbReference type="EMBL" id="SDDZ01000010">
    <property type="protein sequence ID" value="RXJ45791.1"/>
    <property type="molecule type" value="Genomic_DNA"/>
</dbReference>
<keyword evidence="3" id="KW-1185">Reference proteome</keyword>
<feature type="transmembrane region" description="Helical" evidence="1">
    <location>
        <begin position="64"/>
        <end position="84"/>
    </location>
</feature>
<dbReference type="AlphaFoldDB" id="A0A4Q0XCW8"/>
<proteinExistence type="predicted"/>
<sequence>MRLALILLIGIHGIIHLFGFLEAFGFSELNVISEPISKTFGIASVLTFIFFASASVLLIARSNYWWICGMLGVILSQVIIINFWDDAKFGTILNLIIFISAIIAYSTFSFKKTIGDEITKMIEIASTRNKSVLSKQMISKLPPIVQTWLLTSGAIGKEPIYNVYLEQNLQMRLKPDQKDWSNAKAKQYFTIEPPAFNWSVNLKMNPLLDVVGRDKFENGQGEMTIKMLSLFSIANAKNNQKVNQATLQRYLAEIVWFPSSALSPYVSWETIDEYAAKGTMEYKGTKGSGVFHFDNNGNFKKFVAMRYKDVNDAQPTEWTVTAIKTEAWNGIKIPVELKADWTLENGPWTWLKLKITDIKYNVGNSSDANNLQK</sequence>
<keyword evidence="1" id="KW-1133">Transmembrane helix</keyword>
<dbReference type="InterPro" id="IPR054213">
    <property type="entry name" value="DUF6920"/>
</dbReference>
<reference evidence="2 3" key="1">
    <citation type="submission" date="2019-01" db="EMBL/GenBank/DDBJ databases">
        <title>Genome sequence of the Antarctic species Gelidibacter gilvus ACAM 158(T).</title>
        <authorList>
            <person name="Bowman J.P."/>
        </authorList>
    </citation>
    <scope>NUCLEOTIDE SEQUENCE [LARGE SCALE GENOMIC DNA]</scope>
    <source>
        <strain evidence="2 3">IC158</strain>
    </source>
</reference>
<feature type="transmembrane region" description="Helical" evidence="1">
    <location>
        <begin position="90"/>
        <end position="110"/>
    </location>
</feature>
<dbReference type="RefSeq" id="WP_129018223.1">
    <property type="nucleotide sequence ID" value="NZ_SDDZ01000010.1"/>
</dbReference>
<keyword evidence="1" id="KW-0472">Membrane</keyword>
<accession>A0A4Q0XCW8</accession>